<dbReference type="GO" id="GO:0043810">
    <property type="term" value="F:ornithine-acyl [acyl carrier protein] N-acyltransferase activity"/>
    <property type="evidence" value="ECO:0007669"/>
    <property type="project" value="UniProtKB-EC"/>
</dbReference>
<dbReference type="EC" id="2.3.2.30" evidence="7"/>
<comment type="function">
    <text evidence="9">Catalyzes the first step in the biosynthesis of ornithine lipids, which are phosphorus-free membrane lipids. Catalyzes the 3-hydroxyacyl-acyl carrier protein-dependent acylation of ornithine to form lyso-ornithine lipid (LOL).</text>
</comment>
<dbReference type="InterPro" id="IPR016181">
    <property type="entry name" value="Acyl_CoA_acyltransferase"/>
</dbReference>
<dbReference type="SUPFAM" id="SSF55729">
    <property type="entry name" value="Acyl-CoA N-acyltransferases (Nat)"/>
    <property type="match status" value="1"/>
</dbReference>
<dbReference type="GO" id="GO:0006629">
    <property type="term" value="P:lipid metabolic process"/>
    <property type="evidence" value="ECO:0007669"/>
    <property type="project" value="UniProtKB-KW"/>
</dbReference>
<evidence type="ECO:0000256" key="6">
    <source>
        <dbReference type="ARBA" id="ARBA00038095"/>
    </source>
</evidence>
<keyword evidence="4" id="KW-0443">Lipid metabolism</keyword>
<keyword evidence="3 11" id="KW-0808">Transferase</keyword>
<keyword evidence="2" id="KW-0444">Lipid biosynthesis</keyword>
<dbReference type="Pfam" id="PF13444">
    <property type="entry name" value="Acetyltransf_5"/>
    <property type="match status" value="1"/>
</dbReference>
<name>A0A2T7UPL9_9RHOB</name>
<dbReference type="PANTHER" id="PTHR37323:SF1">
    <property type="entry name" value="L-ORNITHINE N(ALPHA)-ACYLTRANSFERASE"/>
    <property type="match status" value="1"/>
</dbReference>
<comment type="catalytic activity">
    <reaction evidence="10">
        <text>a (3R)-hydroxyacyl-[ACP] + L-ornithine = a lyso-ornithine lipid + holo-[ACP] + H(+)</text>
        <dbReference type="Rhea" id="RHEA:20633"/>
        <dbReference type="Rhea" id="RHEA-COMP:9685"/>
        <dbReference type="Rhea" id="RHEA-COMP:9945"/>
        <dbReference type="ChEBI" id="CHEBI:15378"/>
        <dbReference type="ChEBI" id="CHEBI:46911"/>
        <dbReference type="ChEBI" id="CHEBI:64479"/>
        <dbReference type="ChEBI" id="CHEBI:78827"/>
        <dbReference type="ChEBI" id="CHEBI:138482"/>
        <dbReference type="EC" id="2.3.2.30"/>
    </reaction>
    <physiologicalReaction direction="left-to-right" evidence="10">
        <dbReference type="Rhea" id="RHEA:20634"/>
    </physiologicalReaction>
</comment>
<dbReference type="RefSeq" id="WP_107752918.1">
    <property type="nucleotide sequence ID" value="NZ_QBKF01000008.1"/>
</dbReference>
<comment type="pathway">
    <text evidence="1">Lipid metabolism.</text>
</comment>
<sequence>MNDVQRPAAAPREIAYEVRLAQDERDLKAAQRLRYAVFVEELGARCEGADHTARLERDALDPHFDHLLLIDRNADPETLDHVVGVYRLLPQDRAAALGRFYSDAEYDLAPLRASGRKLVELGRSCVHPAHRRGASMLLMWNGLAEYVIARGIEIMFGVASFHGADPAPHAEALSWLNAHHLAPEALRVTVRPGPQVQRMDLIDPAALDRARALAAIPPLIRAYLRLGGFVGQGAFIDHDFNTTDVCLIMDTSTMSERAVDFYTRKTPRG</sequence>
<comment type="similarity">
    <text evidence="6">Belongs to the acetyltransferase family. OlsB subfamily.</text>
</comment>
<evidence type="ECO:0000256" key="3">
    <source>
        <dbReference type="ARBA" id="ARBA00022679"/>
    </source>
</evidence>
<keyword evidence="12" id="KW-1185">Reference proteome</keyword>
<comment type="caution">
    <text evidence="11">The sequence shown here is derived from an EMBL/GenBank/DDBJ whole genome shotgun (WGS) entry which is preliminary data.</text>
</comment>
<dbReference type="Gene3D" id="3.40.630.30">
    <property type="match status" value="1"/>
</dbReference>
<evidence type="ECO:0000256" key="7">
    <source>
        <dbReference type="ARBA" id="ARBA00039058"/>
    </source>
</evidence>
<evidence type="ECO:0000313" key="12">
    <source>
        <dbReference type="Proteomes" id="UP000244810"/>
    </source>
</evidence>
<dbReference type="OrthoDB" id="9787072at2"/>
<accession>A0A2T7UPL9</accession>
<dbReference type="AlphaFoldDB" id="A0A2T7UPL9"/>
<protein>
    <recommendedName>
        <fullName evidence="8">L-ornithine N(alpha)-acyltransferase</fullName>
        <ecNumber evidence="7">2.3.2.30</ecNumber>
    </recommendedName>
</protein>
<reference evidence="11 12" key="1">
    <citation type="journal article" date="2011" name="Syst. Appl. Microbiol.">
        <title>Defluviimonas denitrificans gen. nov., sp. nov., and Pararhodobacter aggregans gen. nov., sp. nov., non-phototrophic Rhodobacteraceae from the biofilter of a marine aquaculture.</title>
        <authorList>
            <person name="Foesel B.U."/>
            <person name="Drake H.L."/>
            <person name="Schramm A."/>
        </authorList>
    </citation>
    <scope>NUCLEOTIDE SEQUENCE [LARGE SCALE GENOMIC DNA]</scope>
    <source>
        <strain evidence="11 12">D1-19</strain>
    </source>
</reference>
<evidence type="ECO:0000256" key="1">
    <source>
        <dbReference type="ARBA" id="ARBA00005189"/>
    </source>
</evidence>
<evidence type="ECO:0000313" key="11">
    <source>
        <dbReference type="EMBL" id="PVE46665.1"/>
    </source>
</evidence>
<evidence type="ECO:0000256" key="4">
    <source>
        <dbReference type="ARBA" id="ARBA00023098"/>
    </source>
</evidence>
<proteinExistence type="inferred from homology"/>
<dbReference type="Proteomes" id="UP000244810">
    <property type="component" value="Unassembled WGS sequence"/>
</dbReference>
<evidence type="ECO:0000256" key="8">
    <source>
        <dbReference type="ARBA" id="ARBA00039866"/>
    </source>
</evidence>
<dbReference type="EMBL" id="QDDR01000008">
    <property type="protein sequence ID" value="PVE46665.1"/>
    <property type="molecule type" value="Genomic_DNA"/>
</dbReference>
<evidence type="ECO:0000256" key="5">
    <source>
        <dbReference type="ARBA" id="ARBA00023315"/>
    </source>
</evidence>
<evidence type="ECO:0000256" key="10">
    <source>
        <dbReference type="ARBA" id="ARBA00047785"/>
    </source>
</evidence>
<evidence type="ECO:0000256" key="9">
    <source>
        <dbReference type="ARBA" id="ARBA00045724"/>
    </source>
</evidence>
<evidence type="ECO:0000256" key="2">
    <source>
        <dbReference type="ARBA" id="ARBA00022516"/>
    </source>
</evidence>
<organism evidence="11 12">
    <name type="scientific">Pararhodobacter aggregans</name>
    <dbReference type="NCBI Taxonomy" id="404875"/>
    <lineage>
        <taxon>Bacteria</taxon>
        <taxon>Pseudomonadati</taxon>
        <taxon>Pseudomonadota</taxon>
        <taxon>Alphaproteobacteria</taxon>
        <taxon>Rhodobacterales</taxon>
        <taxon>Paracoccaceae</taxon>
        <taxon>Pararhodobacter</taxon>
    </lineage>
</organism>
<keyword evidence="5 11" id="KW-0012">Acyltransferase</keyword>
<dbReference type="InterPro" id="IPR052351">
    <property type="entry name" value="Ornithine_N-alpha-AT"/>
</dbReference>
<gene>
    <name evidence="11" type="ORF">DDE23_16095</name>
</gene>
<dbReference type="PANTHER" id="PTHR37323">
    <property type="entry name" value="GCN5-RELATED N-ACETYLTRANSFERASE"/>
    <property type="match status" value="1"/>
</dbReference>